<accession>A0ABR2WSQ8</accession>
<protein>
    <submittedName>
        <fullName evidence="2">Uncharacterized protein</fullName>
    </submittedName>
</protein>
<sequence>MSIRPRRLLFGNESDDREDSFARTPIASISSPEIHTPLVGRSNDSAQAEFSIDSNRSSSLSPAEVPNLANQELIWKEGLESFQQEQEKLLAQSLKKALEYLEDTDWRYNETNFPNF</sequence>
<evidence type="ECO:0000313" key="3">
    <source>
        <dbReference type="Proteomes" id="UP001479436"/>
    </source>
</evidence>
<keyword evidence="3" id="KW-1185">Reference proteome</keyword>
<organism evidence="2 3">
    <name type="scientific">Basidiobolus ranarum</name>
    <dbReference type="NCBI Taxonomy" id="34480"/>
    <lineage>
        <taxon>Eukaryota</taxon>
        <taxon>Fungi</taxon>
        <taxon>Fungi incertae sedis</taxon>
        <taxon>Zoopagomycota</taxon>
        <taxon>Entomophthoromycotina</taxon>
        <taxon>Basidiobolomycetes</taxon>
        <taxon>Basidiobolales</taxon>
        <taxon>Basidiobolaceae</taxon>
        <taxon>Basidiobolus</taxon>
    </lineage>
</organism>
<evidence type="ECO:0000256" key="1">
    <source>
        <dbReference type="SAM" id="MobiDB-lite"/>
    </source>
</evidence>
<feature type="region of interest" description="Disordered" evidence="1">
    <location>
        <begin position="1"/>
        <end position="63"/>
    </location>
</feature>
<name>A0ABR2WSQ8_9FUNG</name>
<proteinExistence type="predicted"/>
<gene>
    <name evidence="2" type="ORF">K7432_007872</name>
</gene>
<comment type="caution">
    <text evidence="2">The sequence shown here is derived from an EMBL/GenBank/DDBJ whole genome shotgun (WGS) entry which is preliminary data.</text>
</comment>
<feature type="compositionally biased region" description="Polar residues" evidence="1">
    <location>
        <begin position="42"/>
        <end position="61"/>
    </location>
</feature>
<evidence type="ECO:0000313" key="2">
    <source>
        <dbReference type="EMBL" id="KAK9764540.1"/>
    </source>
</evidence>
<dbReference type="Proteomes" id="UP001479436">
    <property type="component" value="Unassembled WGS sequence"/>
</dbReference>
<reference evidence="2 3" key="1">
    <citation type="submission" date="2023-04" db="EMBL/GenBank/DDBJ databases">
        <title>Genome of Basidiobolus ranarum AG-B5.</title>
        <authorList>
            <person name="Stajich J.E."/>
            <person name="Carter-House D."/>
            <person name="Gryganskyi A."/>
        </authorList>
    </citation>
    <scope>NUCLEOTIDE SEQUENCE [LARGE SCALE GENOMIC DNA]</scope>
    <source>
        <strain evidence="2 3">AG-B5</strain>
    </source>
</reference>
<dbReference type="EMBL" id="JASJQH010000409">
    <property type="protein sequence ID" value="KAK9764540.1"/>
    <property type="molecule type" value="Genomic_DNA"/>
</dbReference>